<evidence type="ECO:0000259" key="2">
    <source>
        <dbReference type="PROSITE" id="PS50943"/>
    </source>
</evidence>
<evidence type="ECO:0000256" key="1">
    <source>
        <dbReference type="ARBA" id="ARBA00007227"/>
    </source>
</evidence>
<proteinExistence type="inferred from homology"/>
<dbReference type="InterPro" id="IPR010359">
    <property type="entry name" value="IrrE_HExxH"/>
</dbReference>
<dbReference type="Pfam" id="PF06114">
    <property type="entry name" value="Peptidase_M78"/>
    <property type="match status" value="1"/>
</dbReference>
<dbReference type="Proteomes" id="UP000199054">
    <property type="component" value="Unassembled WGS sequence"/>
</dbReference>
<feature type="domain" description="HTH cro/C1-type" evidence="2">
    <location>
        <begin position="79"/>
        <end position="134"/>
    </location>
</feature>
<dbReference type="PROSITE" id="PS50943">
    <property type="entry name" value="HTH_CROC1"/>
    <property type="match status" value="1"/>
</dbReference>
<dbReference type="CDD" id="cd00093">
    <property type="entry name" value="HTH_XRE"/>
    <property type="match status" value="1"/>
</dbReference>
<dbReference type="EMBL" id="FODE01000003">
    <property type="protein sequence ID" value="SEN27515.1"/>
    <property type="molecule type" value="Genomic_DNA"/>
</dbReference>
<reference evidence="3 4" key="1">
    <citation type="submission" date="2016-10" db="EMBL/GenBank/DDBJ databases">
        <authorList>
            <person name="de Groot N.N."/>
        </authorList>
    </citation>
    <scope>NUCLEOTIDE SEQUENCE [LARGE SCALE GENOMIC DNA]</scope>
    <source>
        <strain evidence="3 4">DSM 8512</strain>
    </source>
</reference>
<organism evidence="3 4">
    <name type="scientific">Paracoccus alcaliphilus</name>
    <dbReference type="NCBI Taxonomy" id="34002"/>
    <lineage>
        <taxon>Bacteria</taxon>
        <taxon>Pseudomonadati</taxon>
        <taxon>Pseudomonadota</taxon>
        <taxon>Alphaproteobacteria</taxon>
        <taxon>Rhodobacterales</taxon>
        <taxon>Paracoccaceae</taxon>
        <taxon>Paracoccus</taxon>
    </lineage>
</organism>
<keyword evidence="4" id="KW-1185">Reference proteome</keyword>
<dbReference type="STRING" id="34002.SAMN04489859_1003187"/>
<comment type="similarity">
    <text evidence="1">Belongs to the short-chain fatty acyl-CoA assimilation regulator (ScfR) family.</text>
</comment>
<accession>A0A1H8F793</accession>
<dbReference type="OrthoDB" id="9796786at2"/>
<dbReference type="InterPro" id="IPR010982">
    <property type="entry name" value="Lambda_DNA-bd_dom_sf"/>
</dbReference>
<dbReference type="Gene3D" id="1.10.10.2910">
    <property type="match status" value="1"/>
</dbReference>
<dbReference type="Gene3D" id="1.10.260.40">
    <property type="entry name" value="lambda repressor-like DNA-binding domains"/>
    <property type="match status" value="1"/>
</dbReference>
<evidence type="ECO:0000313" key="3">
    <source>
        <dbReference type="EMBL" id="SEN27515.1"/>
    </source>
</evidence>
<dbReference type="AlphaFoldDB" id="A0A1H8F793"/>
<dbReference type="PANTHER" id="PTHR43236:SF1">
    <property type="entry name" value="BLL7220 PROTEIN"/>
    <property type="match status" value="1"/>
</dbReference>
<gene>
    <name evidence="3" type="ORF">SAMN04489859_1003187</name>
</gene>
<dbReference type="InterPro" id="IPR052345">
    <property type="entry name" value="Rad_response_metalloprotease"/>
</dbReference>
<name>A0A1H8F793_9RHOB</name>
<dbReference type="SUPFAM" id="SSF47413">
    <property type="entry name" value="lambda repressor-like DNA-binding domains"/>
    <property type="match status" value="1"/>
</dbReference>
<dbReference type="InterPro" id="IPR001387">
    <property type="entry name" value="Cro/C1-type_HTH"/>
</dbReference>
<dbReference type="RefSeq" id="WP_090610575.1">
    <property type="nucleotide sequence ID" value="NZ_CP067125.1"/>
</dbReference>
<dbReference type="PANTHER" id="PTHR43236">
    <property type="entry name" value="ANTITOXIN HIGA1"/>
    <property type="match status" value="1"/>
</dbReference>
<dbReference type="GO" id="GO:0003677">
    <property type="term" value="F:DNA binding"/>
    <property type="evidence" value="ECO:0007669"/>
    <property type="project" value="InterPro"/>
</dbReference>
<evidence type="ECO:0000313" key="4">
    <source>
        <dbReference type="Proteomes" id="UP000199054"/>
    </source>
</evidence>
<sequence>MIYSKRQYGTSIDELEKLKGALSKTEAGPPGKDRVGNIEIEGLKHVITRLEADISFYDLLSSGQVTLRSFSLESLPSVLVQARIAAGMSQADLAAALAIKPHLVKQYEDTGYRGVPLARVTEICGILNVDASICFERGAGLHSAVYCWNSLDELIWQSLPVEEMARRRWFPLPQGADPVECARAYFMQAAGAGFATADHRKKLCTASLPDEYGLLAWQARILDLAKPIASSGQVADFSMSSSWLPDLVALIPQADGPQRASGILADNGIIHVMEDYMPGAGLDGATMLADSGHPVIGMTLRHDRLDNFWFTLFHQLGHVFLHLFRGLHFDFVDGEGGACRDPIEIQANQFAMAHLLPETLWADCQSRLSPTPEAVLQDAETLGIDAAIIAGRIRKERNNFRILSDLVGNGRVRALFDAR</sequence>
<protein>
    <submittedName>
        <fullName evidence="3">HTH-type transcriptional regulator / antitoxin HigA</fullName>
    </submittedName>
</protein>